<gene>
    <name evidence="2" type="ORF">PL9214291100</name>
</gene>
<dbReference type="GO" id="GO:0004803">
    <property type="term" value="F:transposase activity"/>
    <property type="evidence" value="ECO:0007669"/>
    <property type="project" value="InterPro"/>
</dbReference>
<dbReference type="Proteomes" id="UP000184315">
    <property type="component" value="Unassembled WGS sequence"/>
</dbReference>
<dbReference type="STRING" id="671072.PL9214291100"/>
<dbReference type="RefSeq" id="WP_072718342.1">
    <property type="nucleotide sequence ID" value="NZ_LN889782.1"/>
</dbReference>
<dbReference type="AlphaFoldDB" id="A0A1J1LG19"/>
<organism evidence="2 3">
    <name type="scientific">Planktothrix tepida PCC 9214</name>
    <dbReference type="NCBI Taxonomy" id="671072"/>
    <lineage>
        <taxon>Bacteria</taxon>
        <taxon>Bacillati</taxon>
        <taxon>Cyanobacteriota</taxon>
        <taxon>Cyanophyceae</taxon>
        <taxon>Oscillatoriophycideae</taxon>
        <taxon>Oscillatoriales</taxon>
        <taxon>Microcoleaceae</taxon>
        <taxon>Planktothrix</taxon>
    </lineage>
</organism>
<dbReference type="Gene3D" id="3.30.70.1290">
    <property type="entry name" value="Transposase IS200-like"/>
    <property type="match status" value="1"/>
</dbReference>
<accession>A0A1J1LG19</accession>
<protein>
    <submittedName>
        <fullName evidence="2">Transposase</fullName>
    </submittedName>
</protein>
<evidence type="ECO:0000313" key="3">
    <source>
        <dbReference type="Proteomes" id="UP000184315"/>
    </source>
</evidence>
<sequence length="139" mass="15621">MAFWRTYYHLVWATKNRQPLITADRESELYGYIIGKADYLGCIVHAIGGVEDHIHLVVSIPPKLSVSEFVKKIKGSSAYHLNHTLSTSGLGFSWQHGYGVLTLGGKQLEDAKAYVNNQKQHHCYGTTILGLEPDYQDKD</sequence>
<dbReference type="GO" id="GO:0006313">
    <property type="term" value="P:DNA transposition"/>
    <property type="evidence" value="ECO:0007669"/>
    <property type="project" value="InterPro"/>
</dbReference>
<dbReference type="InterPro" id="IPR036515">
    <property type="entry name" value="Transposase_17_sf"/>
</dbReference>
<evidence type="ECO:0000259" key="1">
    <source>
        <dbReference type="SMART" id="SM01321"/>
    </source>
</evidence>
<dbReference type="EMBL" id="CZDF01000132">
    <property type="protein sequence ID" value="CUR31509.1"/>
    <property type="molecule type" value="Genomic_DNA"/>
</dbReference>
<dbReference type="GO" id="GO:0003677">
    <property type="term" value="F:DNA binding"/>
    <property type="evidence" value="ECO:0007669"/>
    <property type="project" value="InterPro"/>
</dbReference>
<name>A0A1J1LG19_9CYAN</name>
<dbReference type="OrthoDB" id="9798161at2"/>
<feature type="domain" description="Transposase IS200-like" evidence="1">
    <location>
        <begin position="3"/>
        <end position="118"/>
    </location>
</feature>
<dbReference type="PANTHER" id="PTHR33360:SF2">
    <property type="entry name" value="TRANSPOSASE FOR INSERTION SEQUENCE ELEMENT IS200"/>
    <property type="match status" value="1"/>
</dbReference>
<reference evidence="3" key="1">
    <citation type="submission" date="2015-10" db="EMBL/GenBank/DDBJ databases">
        <authorList>
            <person name="Regsiter A."/>
            <person name="william w."/>
        </authorList>
    </citation>
    <scope>NUCLEOTIDE SEQUENCE [LARGE SCALE GENOMIC DNA]</scope>
</reference>
<dbReference type="PANTHER" id="PTHR33360">
    <property type="entry name" value="TRANSPOSASE FOR INSERTION SEQUENCE ELEMENT IS200"/>
    <property type="match status" value="1"/>
</dbReference>
<dbReference type="InterPro" id="IPR002686">
    <property type="entry name" value="Transposase_17"/>
</dbReference>
<dbReference type="NCBIfam" id="NF033573">
    <property type="entry name" value="transpos_IS200"/>
    <property type="match status" value="1"/>
</dbReference>
<proteinExistence type="predicted"/>
<evidence type="ECO:0000313" key="2">
    <source>
        <dbReference type="EMBL" id="CUR31509.1"/>
    </source>
</evidence>
<keyword evidence="3" id="KW-1185">Reference proteome</keyword>
<dbReference type="SUPFAM" id="SSF143422">
    <property type="entry name" value="Transposase IS200-like"/>
    <property type="match status" value="1"/>
</dbReference>
<dbReference type="SMART" id="SM01321">
    <property type="entry name" value="Y1_Tnp"/>
    <property type="match status" value="1"/>
</dbReference>
<dbReference type="Pfam" id="PF01797">
    <property type="entry name" value="Y1_Tnp"/>
    <property type="match status" value="1"/>
</dbReference>